<dbReference type="InterPro" id="IPR036388">
    <property type="entry name" value="WH-like_DNA-bd_sf"/>
</dbReference>
<keyword evidence="4" id="KW-0804">Transcription</keyword>
<dbReference type="InterPro" id="IPR001845">
    <property type="entry name" value="HTH_ArsR_DNA-bd_dom"/>
</dbReference>
<evidence type="ECO:0000256" key="2">
    <source>
        <dbReference type="ARBA" id="ARBA00023015"/>
    </source>
</evidence>
<dbReference type="Proteomes" id="UP000092544">
    <property type="component" value="Unassembled WGS sequence"/>
</dbReference>
<dbReference type="GO" id="GO:0003700">
    <property type="term" value="F:DNA-binding transcription factor activity"/>
    <property type="evidence" value="ECO:0007669"/>
    <property type="project" value="InterPro"/>
</dbReference>
<dbReference type="PANTHER" id="PTHR33154">
    <property type="entry name" value="TRANSCRIPTIONAL REGULATOR, ARSR FAMILY"/>
    <property type="match status" value="1"/>
</dbReference>
<evidence type="ECO:0000256" key="3">
    <source>
        <dbReference type="ARBA" id="ARBA00023125"/>
    </source>
</evidence>
<name>A0A1A8THL6_9GAMM</name>
<dbReference type="PANTHER" id="PTHR33154:SF18">
    <property type="entry name" value="ARSENICAL RESISTANCE OPERON REPRESSOR"/>
    <property type="match status" value="1"/>
</dbReference>
<reference evidence="6 7" key="1">
    <citation type="submission" date="2016-06" db="EMBL/GenBank/DDBJ databases">
        <authorList>
            <person name="Kjaerup R.B."/>
            <person name="Dalgaard T.S."/>
            <person name="Juul-Madsen H.R."/>
        </authorList>
    </citation>
    <scope>NUCLEOTIDE SEQUENCE [LARGE SCALE GENOMIC DNA]</scope>
    <source>
        <strain evidence="6 7">CECT 8886</strain>
    </source>
</reference>
<dbReference type="CDD" id="cd00090">
    <property type="entry name" value="HTH_ARSR"/>
    <property type="match status" value="1"/>
</dbReference>
<dbReference type="Pfam" id="PF01022">
    <property type="entry name" value="HTH_5"/>
    <property type="match status" value="1"/>
</dbReference>
<accession>A0A1A8THL6</accession>
<dbReference type="InterPro" id="IPR051081">
    <property type="entry name" value="HTH_MetalResp_TranReg"/>
</dbReference>
<sequence length="119" mass="13864">MFEKTHLDPTIFFKAIADETRLRCLLLIAHYEELCVCELMAALGETQPKVSRHLAQLRKAGLLTDRKQSQWVFYSLNSLPQWAHDVITVTLEHQQHWLKGNFLQLEQMGSRPERLVTCC</sequence>
<feature type="domain" description="HTH arsR-type" evidence="5">
    <location>
        <begin position="1"/>
        <end position="98"/>
    </location>
</feature>
<gene>
    <name evidence="6" type="primary">aseR</name>
    <name evidence="6" type="ORF">MSP8886_02258</name>
</gene>
<dbReference type="GO" id="GO:0046685">
    <property type="term" value="P:response to arsenic-containing substance"/>
    <property type="evidence" value="ECO:0007669"/>
    <property type="project" value="UniProtKB-KW"/>
</dbReference>
<dbReference type="SUPFAM" id="SSF46785">
    <property type="entry name" value="Winged helix' DNA-binding domain"/>
    <property type="match status" value="1"/>
</dbReference>
<dbReference type="PRINTS" id="PR00778">
    <property type="entry name" value="HTHARSR"/>
</dbReference>
<dbReference type="SMART" id="SM00418">
    <property type="entry name" value="HTH_ARSR"/>
    <property type="match status" value="1"/>
</dbReference>
<dbReference type="NCBIfam" id="NF007528">
    <property type="entry name" value="PRK10141.1"/>
    <property type="match status" value="1"/>
</dbReference>
<dbReference type="STRING" id="1792290.MSP8886_02258"/>
<evidence type="ECO:0000313" key="7">
    <source>
        <dbReference type="Proteomes" id="UP000092544"/>
    </source>
</evidence>
<dbReference type="Gene3D" id="1.10.10.10">
    <property type="entry name" value="Winged helix-like DNA-binding domain superfamily/Winged helix DNA-binding domain"/>
    <property type="match status" value="1"/>
</dbReference>
<dbReference type="NCBIfam" id="NF033788">
    <property type="entry name" value="HTH_metalloreg"/>
    <property type="match status" value="1"/>
</dbReference>
<dbReference type="RefSeq" id="WP_067016420.1">
    <property type="nucleotide sequence ID" value="NZ_FLOB01000004.1"/>
</dbReference>
<evidence type="ECO:0000259" key="5">
    <source>
        <dbReference type="PROSITE" id="PS50987"/>
    </source>
</evidence>
<dbReference type="EMBL" id="FLOB01000004">
    <property type="protein sequence ID" value="SBS31846.1"/>
    <property type="molecule type" value="Genomic_DNA"/>
</dbReference>
<keyword evidence="2" id="KW-0805">Transcription regulation</keyword>
<evidence type="ECO:0000313" key="6">
    <source>
        <dbReference type="EMBL" id="SBS31846.1"/>
    </source>
</evidence>
<evidence type="ECO:0000256" key="1">
    <source>
        <dbReference type="ARBA" id="ARBA00022849"/>
    </source>
</evidence>
<organism evidence="6 7">
    <name type="scientific">Marinomonas spartinae</name>
    <dbReference type="NCBI Taxonomy" id="1792290"/>
    <lineage>
        <taxon>Bacteria</taxon>
        <taxon>Pseudomonadati</taxon>
        <taxon>Pseudomonadota</taxon>
        <taxon>Gammaproteobacteria</taxon>
        <taxon>Oceanospirillales</taxon>
        <taxon>Oceanospirillaceae</taxon>
        <taxon>Marinomonas</taxon>
    </lineage>
</organism>
<keyword evidence="7" id="KW-1185">Reference proteome</keyword>
<dbReference type="GO" id="GO:0003677">
    <property type="term" value="F:DNA binding"/>
    <property type="evidence" value="ECO:0007669"/>
    <property type="project" value="UniProtKB-KW"/>
</dbReference>
<protein>
    <submittedName>
        <fullName evidence="6">HTH-type transcriptional repressor AseR</fullName>
    </submittedName>
</protein>
<dbReference type="FunFam" id="1.10.10.10:FF:000279">
    <property type="entry name" value="Transcriptional regulator, ArsR family"/>
    <property type="match status" value="1"/>
</dbReference>
<dbReference type="OrthoDB" id="9793058at2"/>
<keyword evidence="1" id="KW-0059">Arsenical resistance</keyword>
<dbReference type="InterPro" id="IPR036390">
    <property type="entry name" value="WH_DNA-bd_sf"/>
</dbReference>
<proteinExistence type="predicted"/>
<dbReference type="AlphaFoldDB" id="A0A1A8THL6"/>
<dbReference type="PROSITE" id="PS50987">
    <property type="entry name" value="HTH_ARSR_2"/>
    <property type="match status" value="1"/>
</dbReference>
<keyword evidence="3" id="KW-0238">DNA-binding</keyword>
<evidence type="ECO:0000256" key="4">
    <source>
        <dbReference type="ARBA" id="ARBA00023163"/>
    </source>
</evidence>
<dbReference type="InterPro" id="IPR011991">
    <property type="entry name" value="ArsR-like_HTH"/>
</dbReference>